<keyword evidence="1" id="KW-1133">Transmembrane helix</keyword>
<dbReference type="SUPFAM" id="SSF48452">
    <property type="entry name" value="TPR-like"/>
    <property type="match status" value="1"/>
</dbReference>
<evidence type="ECO:0000256" key="1">
    <source>
        <dbReference type="SAM" id="Phobius"/>
    </source>
</evidence>
<dbReference type="Proteomes" id="UP000594468">
    <property type="component" value="Chromosome"/>
</dbReference>
<evidence type="ECO:0008006" key="4">
    <source>
        <dbReference type="Google" id="ProtNLM"/>
    </source>
</evidence>
<dbReference type="InterPro" id="IPR011990">
    <property type="entry name" value="TPR-like_helical_dom_sf"/>
</dbReference>
<gene>
    <name evidence="2" type="ORF">G4Y79_10200</name>
</gene>
<name>A0A7S8ED94_9CHLR</name>
<sequence>MAVSQTQVDTEKPIDVSQLVRLGQIAANEGDRASAHRLLQQAAMLSPANEQIWQALLQVVDTDDDRYICLHNIVSINPENTQAQQQLKRFQELSAKSEAADQPAKKRKLTLGRLVDGTLWIVEGLVILMLIGLAIVLVVYVFD</sequence>
<proteinExistence type="predicted"/>
<keyword evidence="3" id="KW-1185">Reference proteome</keyword>
<keyword evidence="1" id="KW-0812">Transmembrane</keyword>
<evidence type="ECO:0000313" key="2">
    <source>
        <dbReference type="EMBL" id="QPC84724.1"/>
    </source>
</evidence>
<protein>
    <recommendedName>
        <fullName evidence="4">Tetratricopeptide repeat protein</fullName>
    </recommendedName>
</protein>
<dbReference type="AlphaFoldDB" id="A0A7S8ED94"/>
<reference evidence="2" key="1">
    <citation type="submission" date="2020-02" db="EMBL/GenBank/DDBJ databases">
        <authorList>
            <person name="Zheng R.K."/>
            <person name="Sun C.M."/>
        </authorList>
    </citation>
    <scope>NUCLEOTIDE SEQUENCE [LARGE SCALE GENOMIC DNA]</scope>
    <source>
        <strain evidence="2">Rifampicinis</strain>
    </source>
</reference>
<feature type="transmembrane region" description="Helical" evidence="1">
    <location>
        <begin position="117"/>
        <end position="142"/>
    </location>
</feature>
<dbReference type="RefSeq" id="WP_195172787.1">
    <property type="nucleotide sequence ID" value="NZ_CP062983.1"/>
</dbReference>
<dbReference type="KEGG" id="pmet:G4Y79_10200"/>
<accession>A0A7S8ED94</accession>
<evidence type="ECO:0000313" key="3">
    <source>
        <dbReference type="Proteomes" id="UP000594468"/>
    </source>
</evidence>
<keyword evidence="1" id="KW-0472">Membrane</keyword>
<organism evidence="2 3">
    <name type="scientific">Phototrophicus methaneseepsis</name>
    <dbReference type="NCBI Taxonomy" id="2710758"/>
    <lineage>
        <taxon>Bacteria</taxon>
        <taxon>Bacillati</taxon>
        <taxon>Chloroflexota</taxon>
        <taxon>Candidatus Thermofontia</taxon>
        <taxon>Phototrophicales</taxon>
        <taxon>Phototrophicaceae</taxon>
        <taxon>Phototrophicus</taxon>
    </lineage>
</organism>
<dbReference type="EMBL" id="CP062983">
    <property type="protein sequence ID" value="QPC84724.1"/>
    <property type="molecule type" value="Genomic_DNA"/>
</dbReference>